<dbReference type="OMA" id="VKWRRRH"/>
<gene>
    <name evidence="4" type="ORF">GSMUA_23880.1</name>
</gene>
<dbReference type="PANTHER" id="PTHR33172">
    <property type="entry name" value="OS08G0516900 PROTEIN"/>
    <property type="match status" value="1"/>
</dbReference>
<proteinExistence type="predicted"/>
<evidence type="ECO:0000313" key="5">
    <source>
        <dbReference type="EnsemblPlants" id="Ma11_p01520.1"/>
    </source>
</evidence>
<evidence type="ECO:0000256" key="1">
    <source>
        <dbReference type="ARBA" id="ARBA00004123"/>
    </source>
</evidence>
<organism evidence="5 6">
    <name type="scientific">Musa acuminata subsp. malaccensis</name>
    <name type="common">Wild banana</name>
    <name type="synonym">Musa malaccensis</name>
    <dbReference type="NCBI Taxonomy" id="214687"/>
    <lineage>
        <taxon>Eukaryota</taxon>
        <taxon>Viridiplantae</taxon>
        <taxon>Streptophyta</taxon>
        <taxon>Embryophyta</taxon>
        <taxon>Tracheophyta</taxon>
        <taxon>Spermatophyta</taxon>
        <taxon>Magnoliopsida</taxon>
        <taxon>Liliopsida</taxon>
        <taxon>Zingiberales</taxon>
        <taxon>Musaceae</taxon>
        <taxon>Musa</taxon>
    </lineage>
</organism>
<feature type="compositionally biased region" description="Low complexity" evidence="3">
    <location>
        <begin position="58"/>
        <end position="71"/>
    </location>
</feature>
<dbReference type="Proteomes" id="UP000012960">
    <property type="component" value="Unplaced"/>
</dbReference>
<dbReference type="GO" id="GO:0006950">
    <property type="term" value="P:response to stress"/>
    <property type="evidence" value="ECO:0007669"/>
    <property type="project" value="UniProtKB-ARBA"/>
</dbReference>
<accession>A0A804L324</accession>
<evidence type="ECO:0000313" key="6">
    <source>
        <dbReference type="Proteomes" id="UP000012960"/>
    </source>
</evidence>
<feature type="compositionally biased region" description="Basic residues" evidence="3">
    <location>
        <begin position="1"/>
        <end position="12"/>
    </location>
</feature>
<evidence type="ECO:0000313" key="4">
    <source>
        <dbReference type="EMBL" id="CAG1863240.1"/>
    </source>
</evidence>
<dbReference type="EnsemblPlants" id="Ma11_t01520.1">
    <property type="protein sequence ID" value="Ma11_p01520.1"/>
    <property type="gene ID" value="Ma11_g01520"/>
</dbReference>
<dbReference type="AlphaFoldDB" id="A0A804L324"/>
<comment type="subcellular location">
    <subcellularLocation>
        <location evidence="1">Nucleus</location>
    </subcellularLocation>
</comment>
<protein>
    <submittedName>
        <fullName evidence="4">(wild Malaysian banana) hypothetical protein</fullName>
    </submittedName>
</protein>
<reference evidence="4" key="1">
    <citation type="submission" date="2021-03" db="EMBL/GenBank/DDBJ databases">
        <authorList>
            <consortium name="Genoscope - CEA"/>
            <person name="William W."/>
        </authorList>
    </citation>
    <scope>NUCLEOTIDE SEQUENCE</scope>
    <source>
        <strain evidence="4">Doubled-haploid Pahang</strain>
    </source>
</reference>
<dbReference type="GO" id="GO:0005634">
    <property type="term" value="C:nucleus"/>
    <property type="evidence" value="ECO:0007669"/>
    <property type="project" value="UniProtKB-SubCell"/>
</dbReference>
<dbReference type="OrthoDB" id="784968at2759"/>
<dbReference type="EMBL" id="HG996475">
    <property type="protein sequence ID" value="CAG1863240.1"/>
    <property type="molecule type" value="Genomic_DNA"/>
</dbReference>
<evidence type="ECO:0000256" key="3">
    <source>
        <dbReference type="SAM" id="MobiDB-lite"/>
    </source>
</evidence>
<evidence type="ECO:0000256" key="2">
    <source>
        <dbReference type="ARBA" id="ARBA00023242"/>
    </source>
</evidence>
<dbReference type="Gramene" id="Ma11_t01520.1">
    <property type="protein sequence ID" value="Ma11_p01520.1"/>
    <property type="gene ID" value="Ma11_g01520"/>
</dbReference>
<sequence length="193" mass="21231">MVKWRRRHKARRSGMEASFLPQGRRGGMDEEEDLESTMSSSLCGEEGDSDEESREDASSCSFSPPSCTPSSDDQVEEGPLFEMSSLISLLPVKRGLSRHFEGKSQSFTSLDKVRCMGDLAKPGRPSKRRLGSCKSYGGGLNSSHKAALSPMSSSRIITKKASSLLSARRHRDREASQDRHFCLLSGLKNNGLE</sequence>
<keyword evidence="2" id="KW-0539">Nucleus</keyword>
<dbReference type="InterPro" id="IPR051992">
    <property type="entry name" value="OxStress_Response_Reg"/>
</dbReference>
<feature type="region of interest" description="Disordered" evidence="3">
    <location>
        <begin position="1"/>
        <end position="78"/>
    </location>
</feature>
<dbReference type="PANTHER" id="PTHR33172:SF29">
    <property type="entry name" value="OS06G0559400 PROTEIN"/>
    <property type="match status" value="1"/>
</dbReference>
<reference evidence="5" key="2">
    <citation type="submission" date="2021-05" db="UniProtKB">
        <authorList>
            <consortium name="EnsemblPlants"/>
        </authorList>
    </citation>
    <scope>IDENTIFICATION</scope>
    <source>
        <strain evidence="5">subsp. malaccensis</strain>
    </source>
</reference>
<feature type="compositionally biased region" description="Acidic residues" evidence="3">
    <location>
        <begin position="45"/>
        <end position="54"/>
    </location>
</feature>
<keyword evidence="6" id="KW-1185">Reference proteome</keyword>
<dbReference type="InParanoid" id="A0A804L324"/>
<name>A0A804L324_MUSAM</name>